<dbReference type="Proteomes" id="UP001605036">
    <property type="component" value="Unassembled WGS sequence"/>
</dbReference>
<dbReference type="GO" id="GO:0016798">
    <property type="term" value="F:hydrolase activity, acting on glycosyl bonds"/>
    <property type="evidence" value="ECO:0007669"/>
    <property type="project" value="UniProtKB-KW"/>
</dbReference>
<evidence type="ECO:0000256" key="1">
    <source>
        <dbReference type="ARBA" id="ARBA00005336"/>
    </source>
</evidence>
<dbReference type="SUPFAM" id="SSF51445">
    <property type="entry name" value="(Trans)glycosidases"/>
    <property type="match status" value="1"/>
</dbReference>
<evidence type="ECO:0000256" key="3">
    <source>
        <dbReference type="ARBA" id="ARBA00022801"/>
    </source>
</evidence>
<evidence type="ECO:0000256" key="2">
    <source>
        <dbReference type="ARBA" id="ARBA00022729"/>
    </source>
</evidence>
<dbReference type="Pfam" id="PF01915">
    <property type="entry name" value="Glyco_hydro_3_C"/>
    <property type="match status" value="1"/>
</dbReference>
<dbReference type="Gene3D" id="3.20.20.300">
    <property type="entry name" value="Glycoside hydrolase, family 3, N-terminal domain"/>
    <property type="match status" value="1"/>
</dbReference>
<dbReference type="InterPro" id="IPR001764">
    <property type="entry name" value="Glyco_hydro_3_N"/>
</dbReference>
<dbReference type="InterPro" id="IPR013783">
    <property type="entry name" value="Ig-like_fold"/>
</dbReference>
<accession>A0ABD1ZS44</accession>
<dbReference type="AlphaFoldDB" id="A0ABD1ZS44"/>
<keyword evidence="4" id="KW-0326">Glycosidase</keyword>
<dbReference type="PANTHER" id="PTHR42721">
    <property type="entry name" value="SUGAR HYDROLASE-RELATED"/>
    <property type="match status" value="1"/>
</dbReference>
<proteinExistence type="inferred from homology"/>
<dbReference type="SMART" id="SM01217">
    <property type="entry name" value="Fn3_like"/>
    <property type="match status" value="1"/>
</dbReference>
<evidence type="ECO:0000256" key="4">
    <source>
        <dbReference type="ARBA" id="ARBA00023295"/>
    </source>
</evidence>
<dbReference type="InterPro" id="IPR017853">
    <property type="entry name" value="GH"/>
</dbReference>
<organism evidence="7 8">
    <name type="scientific">Riccia fluitans</name>
    <dbReference type="NCBI Taxonomy" id="41844"/>
    <lineage>
        <taxon>Eukaryota</taxon>
        <taxon>Viridiplantae</taxon>
        <taxon>Streptophyta</taxon>
        <taxon>Embryophyta</taxon>
        <taxon>Marchantiophyta</taxon>
        <taxon>Marchantiopsida</taxon>
        <taxon>Marchantiidae</taxon>
        <taxon>Marchantiales</taxon>
        <taxon>Ricciaceae</taxon>
        <taxon>Riccia</taxon>
    </lineage>
</organism>
<name>A0ABD1ZS44_9MARC</name>
<keyword evidence="8" id="KW-1185">Reference proteome</keyword>
<feature type="signal peptide" evidence="5">
    <location>
        <begin position="1"/>
        <end position="28"/>
    </location>
</feature>
<dbReference type="PANTHER" id="PTHR42721:SF3">
    <property type="entry name" value="BETA-D-XYLOSIDASE 5-RELATED"/>
    <property type="match status" value="1"/>
</dbReference>
<dbReference type="EMBL" id="JBHFFA010000001">
    <property type="protein sequence ID" value="KAL2653705.1"/>
    <property type="molecule type" value="Genomic_DNA"/>
</dbReference>
<comment type="similarity">
    <text evidence="1">Belongs to the glycosyl hydrolase 3 family.</text>
</comment>
<keyword evidence="2 5" id="KW-0732">Signal</keyword>
<comment type="caution">
    <text evidence="7">The sequence shown here is derived from an EMBL/GenBank/DDBJ whole genome shotgun (WGS) entry which is preliminary data.</text>
</comment>
<sequence>MASAMETLSRAMFVAVIVFVATTSSVSASAQEAALAEAPRSKVPYPCLDHQAEAYPFCDKRLPTEQRVRDLVSRLSLEEKEKLLVNKNSEIKNLEFPASEWWGEGLHGVAYSPSVHFGTGPVKRATSFPRPILTAASFNKILFKKIAQVISTEARAMHNENQAGLTYWSPNINIFRDPRWGRGQETPGEDPYLTTIYAEYFVRGMQEDEDYEGRNPSEKSSGKGPEKLKVSACCKHFTAYDIDQWYKVDRYDFDAQVTKQDLLDIYNPPFQSCVEKGKASSLMCSYNRVNSVPTCADYNFLTKLVRDTWGFDGYIVSGCDAVGVMYSNSKYAESPEQAVAYALKAGMDLNCGDTGSSYTVEAVRKGILNVSYVDTALHNSLTVLFRLGYFDGNPKDGPKYGKLDKNDVCTKEHQDLALEAAVQGIVLLKNDKDTLPLSPNKIRTLAVLGPNANDTILTMLGNYASRPCDYFTPYEALSSYVENAKYHPGCINRTSCDGEDWMDYIQSNHQEREAFDRISLRLPGKQEELVKTVSRVAKGPVILVLMNGGPLDIKFAKYDPKIKSILWVGYPGQAGGKALAQIIFGEHNPGSIPGRTYKFFTGEAIYKFGDGMSYTKFTHLFESAPTSLILSAKSKDFCSRLLEDGIPPPPKSDIYIASESDPSPLSQSMKIEIVVSVKNEGAVFGTSIILLYHAAPTAGWFGKPIKQLVGFERVDLHSMEEQKIVFKVDVCRELSVAGVDGTWSVPDEGVHTFSLGNSYPIVHEMKITYEQN</sequence>
<dbReference type="InterPro" id="IPR026891">
    <property type="entry name" value="Fn3-like"/>
</dbReference>
<dbReference type="Pfam" id="PF00933">
    <property type="entry name" value="Glyco_hydro_3"/>
    <property type="match status" value="1"/>
</dbReference>
<evidence type="ECO:0000256" key="5">
    <source>
        <dbReference type="SAM" id="SignalP"/>
    </source>
</evidence>
<evidence type="ECO:0000259" key="6">
    <source>
        <dbReference type="SMART" id="SM01217"/>
    </source>
</evidence>
<gene>
    <name evidence="7" type="ORF">R1flu_021833</name>
</gene>
<dbReference type="SUPFAM" id="SSF52279">
    <property type="entry name" value="Beta-D-glucan exohydrolase, C-terminal domain"/>
    <property type="match status" value="1"/>
</dbReference>
<reference evidence="7 8" key="1">
    <citation type="submission" date="2024-09" db="EMBL/GenBank/DDBJ databases">
        <title>Chromosome-scale assembly of Riccia fluitans.</title>
        <authorList>
            <person name="Paukszto L."/>
            <person name="Sawicki J."/>
            <person name="Karawczyk K."/>
            <person name="Piernik-Szablinska J."/>
            <person name="Szczecinska M."/>
            <person name="Mazdziarz M."/>
        </authorList>
    </citation>
    <scope>NUCLEOTIDE SEQUENCE [LARGE SCALE GENOMIC DNA]</scope>
    <source>
        <strain evidence="7">Rf_01</strain>
        <tissue evidence="7">Aerial parts of the thallus</tissue>
    </source>
</reference>
<dbReference type="Pfam" id="PF14310">
    <property type="entry name" value="Fn3-like"/>
    <property type="match status" value="1"/>
</dbReference>
<feature type="chain" id="PRO_5044818810" description="Fibronectin type III-like domain-containing protein" evidence="5">
    <location>
        <begin position="29"/>
        <end position="772"/>
    </location>
</feature>
<dbReference type="Gene3D" id="3.40.50.1700">
    <property type="entry name" value="Glycoside hydrolase family 3 C-terminal domain"/>
    <property type="match status" value="1"/>
</dbReference>
<evidence type="ECO:0000313" key="7">
    <source>
        <dbReference type="EMBL" id="KAL2653705.1"/>
    </source>
</evidence>
<dbReference type="InterPro" id="IPR036962">
    <property type="entry name" value="Glyco_hydro_3_N_sf"/>
</dbReference>
<protein>
    <recommendedName>
        <fullName evidence="6">Fibronectin type III-like domain-containing protein</fullName>
    </recommendedName>
</protein>
<dbReference type="InterPro" id="IPR002772">
    <property type="entry name" value="Glyco_hydro_3_C"/>
</dbReference>
<feature type="domain" description="Fibronectin type III-like" evidence="6">
    <location>
        <begin position="687"/>
        <end position="759"/>
    </location>
</feature>
<evidence type="ECO:0000313" key="8">
    <source>
        <dbReference type="Proteomes" id="UP001605036"/>
    </source>
</evidence>
<dbReference type="InterPro" id="IPR036881">
    <property type="entry name" value="Glyco_hydro_3_C_sf"/>
</dbReference>
<dbReference type="Gene3D" id="2.60.40.10">
    <property type="entry name" value="Immunoglobulins"/>
    <property type="match status" value="1"/>
</dbReference>
<dbReference type="InterPro" id="IPR044993">
    <property type="entry name" value="BXL"/>
</dbReference>
<keyword evidence="3" id="KW-0378">Hydrolase</keyword>